<evidence type="ECO:0000259" key="1">
    <source>
        <dbReference type="Pfam" id="PF06974"/>
    </source>
</evidence>
<protein>
    <recommendedName>
        <fullName evidence="1">O-acyltransferase WSD1 C-terminal domain-containing protein</fullName>
    </recommendedName>
</protein>
<evidence type="ECO:0000313" key="2">
    <source>
        <dbReference type="EMBL" id="TKS04655.1"/>
    </source>
</evidence>
<dbReference type="EMBL" id="RCHU01000458">
    <property type="protein sequence ID" value="TKS04655.1"/>
    <property type="molecule type" value="Genomic_DNA"/>
</dbReference>
<dbReference type="Pfam" id="PF06974">
    <property type="entry name" value="WS_DGAT_C"/>
    <property type="match status" value="1"/>
</dbReference>
<organism evidence="2">
    <name type="scientific">Populus alba</name>
    <name type="common">White poplar</name>
    <dbReference type="NCBI Taxonomy" id="43335"/>
    <lineage>
        <taxon>Eukaryota</taxon>
        <taxon>Viridiplantae</taxon>
        <taxon>Streptophyta</taxon>
        <taxon>Embryophyta</taxon>
        <taxon>Tracheophyta</taxon>
        <taxon>Spermatophyta</taxon>
        <taxon>Magnoliopsida</taxon>
        <taxon>eudicotyledons</taxon>
        <taxon>Gunneridae</taxon>
        <taxon>Pentapetalae</taxon>
        <taxon>rosids</taxon>
        <taxon>fabids</taxon>
        <taxon>Malpighiales</taxon>
        <taxon>Salicaceae</taxon>
        <taxon>Saliceae</taxon>
        <taxon>Populus</taxon>
    </lineage>
</organism>
<dbReference type="AlphaFoldDB" id="A0A4U5Q8M9"/>
<feature type="domain" description="O-acyltransferase WSD1 C-terminal" evidence="1">
    <location>
        <begin position="10"/>
        <end position="155"/>
    </location>
</feature>
<accession>A0A4U5Q8M9</accession>
<dbReference type="STRING" id="43335.A0A4U5Q8M9"/>
<gene>
    <name evidence="2" type="ORF">D5086_0000141240</name>
</gene>
<sequence>MVKPKAESPWGNHFAFLHFQLPELVASTELNPIEFVRKAQQIIKRKRSSLAVYLTAAFVEIVKKLKGHEVAAQCIHKTLLNASMAITNMIGPVEKMSLANHPIKGMYFAVFGNPQSLTITIVSYMDELRVTVGAEKGFIDVQKLKSYIEEAFQMIIKSAACEIQQMQ</sequence>
<dbReference type="InterPro" id="IPR045034">
    <property type="entry name" value="O-acyltransferase_WSD1-like"/>
</dbReference>
<proteinExistence type="predicted"/>
<dbReference type="GO" id="GO:0005886">
    <property type="term" value="C:plasma membrane"/>
    <property type="evidence" value="ECO:0007669"/>
    <property type="project" value="TreeGrafter"/>
</dbReference>
<dbReference type="GO" id="GO:0008374">
    <property type="term" value="F:O-acyltransferase activity"/>
    <property type="evidence" value="ECO:0007669"/>
    <property type="project" value="InterPro"/>
</dbReference>
<name>A0A4U5Q8M9_POPAL</name>
<comment type="caution">
    <text evidence="2">The sequence shown here is derived from an EMBL/GenBank/DDBJ whole genome shotgun (WGS) entry which is preliminary data.</text>
</comment>
<dbReference type="GO" id="GO:0019432">
    <property type="term" value="P:triglyceride biosynthetic process"/>
    <property type="evidence" value="ECO:0007669"/>
    <property type="project" value="TreeGrafter"/>
</dbReference>
<reference evidence="2" key="1">
    <citation type="submission" date="2018-10" db="EMBL/GenBank/DDBJ databases">
        <title>Population genomic analysis revealed the cold adaptation of white poplar.</title>
        <authorList>
            <person name="Liu Y.-J."/>
        </authorList>
    </citation>
    <scope>NUCLEOTIDE SEQUENCE [LARGE SCALE GENOMIC DNA]</scope>
    <source>
        <strain evidence="2">PAL-ZL1</strain>
    </source>
</reference>
<dbReference type="PANTHER" id="PTHR31650:SF78">
    <property type="entry name" value="DIACYLGLYCEROL O-ACYLTRANSFERASE"/>
    <property type="match status" value="1"/>
</dbReference>
<dbReference type="PANTHER" id="PTHR31650">
    <property type="entry name" value="O-ACYLTRANSFERASE (WSD1-LIKE) FAMILY PROTEIN"/>
    <property type="match status" value="1"/>
</dbReference>
<dbReference type="InterPro" id="IPR009721">
    <property type="entry name" value="O-acyltransferase_WSD1_C"/>
</dbReference>